<feature type="transmembrane region" description="Helical" evidence="6">
    <location>
        <begin position="111"/>
        <end position="137"/>
    </location>
</feature>
<sequence>MDRRKPCTHNTDQEHFVCVPIASRLGYIFDHFSASGMALLFLIFCQCVAFSWCVGFDRLKTVALKITGIHINLYWKINWVILCPAVCLSVCVYSSVEFRGVEYENYEFPSWTYLIGGAIALSSVVCIPIYMLCYLTVKIRERNRTIQADRKPMLKFLSDIIRPEIKFEEFYGIGHGQEGEVLAESA</sequence>
<dbReference type="AlphaFoldDB" id="A0ABD2PZ84"/>
<keyword evidence="4 6" id="KW-1133">Transmembrane helix</keyword>
<evidence type="ECO:0000313" key="7">
    <source>
        <dbReference type="EMBL" id="KAL3312664.1"/>
    </source>
</evidence>
<reference evidence="7 8" key="1">
    <citation type="submission" date="2024-11" db="EMBL/GenBank/DDBJ databases">
        <title>Adaptive evolution of stress response genes in parasites aligns with host niche diversity.</title>
        <authorList>
            <person name="Hahn C."/>
            <person name="Resl P."/>
        </authorList>
    </citation>
    <scope>NUCLEOTIDE SEQUENCE [LARGE SCALE GENOMIC DNA]</scope>
    <source>
        <strain evidence="7">EGGRZ-B1_66</strain>
        <tissue evidence="7">Body</tissue>
    </source>
</reference>
<dbReference type="InterPro" id="IPR037272">
    <property type="entry name" value="SNS_sf"/>
</dbReference>
<evidence type="ECO:0000256" key="2">
    <source>
        <dbReference type="ARBA" id="ARBA00022448"/>
    </source>
</evidence>
<dbReference type="EMBL" id="JBJKFK010001607">
    <property type="protein sequence ID" value="KAL3312664.1"/>
    <property type="molecule type" value="Genomic_DNA"/>
</dbReference>
<comment type="caution">
    <text evidence="7">The sequence shown here is derived from an EMBL/GenBank/DDBJ whole genome shotgun (WGS) entry which is preliminary data.</text>
</comment>
<dbReference type="GO" id="GO:0016020">
    <property type="term" value="C:membrane"/>
    <property type="evidence" value="ECO:0007669"/>
    <property type="project" value="UniProtKB-SubCell"/>
</dbReference>
<evidence type="ECO:0000256" key="1">
    <source>
        <dbReference type="ARBA" id="ARBA00004141"/>
    </source>
</evidence>
<dbReference type="PANTHER" id="PTHR11616">
    <property type="entry name" value="SODIUM/CHLORIDE DEPENDENT TRANSPORTER"/>
    <property type="match status" value="1"/>
</dbReference>
<feature type="transmembrane region" description="Helical" evidence="6">
    <location>
        <begin position="77"/>
        <end position="96"/>
    </location>
</feature>
<protein>
    <submittedName>
        <fullName evidence="7">Uncharacterized protein</fullName>
    </submittedName>
</protein>
<feature type="transmembrane region" description="Helical" evidence="6">
    <location>
        <begin position="32"/>
        <end position="56"/>
    </location>
</feature>
<name>A0ABD2PZ84_9PLAT</name>
<dbReference type="PROSITE" id="PS50267">
    <property type="entry name" value="NA_NEUROTRAN_SYMP_3"/>
    <property type="match status" value="1"/>
</dbReference>
<gene>
    <name evidence="7" type="ORF">Ciccas_008743</name>
</gene>
<comment type="subcellular location">
    <subcellularLocation>
        <location evidence="1">Membrane</location>
        <topology evidence="1">Multi-pass membrane protein</topology>
    </subcellularLocation>
</comment>
<evidence type="ECO:0000256" key="3">
    <source>
        <dbReference type="ARBA" id="ARBA00022692"/>
    </source>
</evidence>
<evidence type="ECO:0000256" key="5">
    <source>
        <dbReference type="ARBA" id="ARBA00023136"/>
    </source>
</evidence>
<dbReference type="PANTHER" id="PTHR11616:SF265">
    <property type="entry name" value="TRANSPORTER"/>
    <property type="match status" value="1"/>
</dbReference>
<keyword evidence="8" id="KW-1185">Reference proteome</keyword>
<accession>A0ABD2PZ84</accession>
<evidence type="ECO:0000256" key="6">
    <source>
        <dbReference type="SAM" id="Phobius"/>
    </source>
</evidence>
<dbReference type="Pfam" id="PF00209">
    <property type="entry name" value="SNF"/>
    <property type="match status" value="1"/>
</dbReference>
<dbReference type="InterPro" id="IPR000175">
    <property type="entry name" value="Na/ntran_symport"/>
</dbReference>
<proteinExistence type="predicted"/>
<dbReference type="PRINTS" id="PR00176">
    <property type="entry name" value="NANEUSMPORT"/>
</dbReference>
<evidence type="ECO:0000256" key="4">
    <source>
        <dbReference type="ARBA" id="ARBA00022989"/>
    </source>
</evidence>
<dbReference type="SUPFAM" id="SSF161070">
    <property type="entry name" value="SNF-like"/>
    <property type="match status" value="1"/>
</dbReference>
<organism evidence="7 8">
    <name type="scientific">Cichlidogyrus casuarinus</name>
    <dbReference type="NCBI Taxonomy" id="1844966"/>
    <lineage>
        <taxon>Eukaryota</taxon>
        <taxon>Metazoa</taxon>
        <taxon>Spiralia</taxon>
        <taxon>Lophotrochozoa</taxon>
        <taxon>Platyhelminthes</taxon>
        <taxon>Monogenea</taxon>
        <taxon>Monopisthocotylea</taxon>
        <taxon>Dactylogyridea</taxon>
        <taxon>Ancyrocephalidae</taxon>
        <taxon>Cichlidogyrus</taxon>
    </lineage>
</organism>
<evidence type="ECO:0000313" key="8">
    <source>
        <dbReference type="Proteomes" id="UP001626550"/>
    </source>
</evidence>
<keyword evidence="3 6" id="KW-0812">Transmembrane</keyword>
<keyword evidence="5 6" id="KW-0472">Membrane</keyword>
<dbReference type="Proteomes" id="UP001626550">
    <property type="component" value="Unassembled WGS sequence"/>
</dbReference>
<keyword evidence="2" id="KW-0813">Transport</keyword>